<feature type="compositionally biased region" description="Polar residues" evidence="1">
    <location>
        <begin position="168"/>
        <end position="179"/>
    </location>
</feature>
<keyword evidence="3" id="KW-1185">Reference proteome</keyword>
<dbReference type="Proteomes" id="UP000033423">
    <property type="component" value="Unassembled WGS sequence"/>
</dbReference>
<accession>A0A0F3GYY3</accession>
<feature type="compositionally biased region" description="Pro residues" evidence="1">
    <location>
        <begin position="188"/>
        <end position="205"/>
    </location>
</feature>
<feature type="non-terminal residue" evidence="2">
    <location>
        <position position="233"/>
    </location>
</feature>
<evidence type="ECO:0000313" key="3">
    <source>
        <dbReference type="Proteomes" id="UP000033423"/>
    </source>
</evidence>
<evidence type="ECO:0000256" key="1">
    <source>
        <dbReference type="SAM" id="MobiDB-lite"/>
    </source>
</evidence>
<dbReference type="EMBL" id="LACI01000341">
    <property type="protein sequence ID" value="KJU87052.1"/>
    <property type="molecule type" value="Genomic_DNA"/>
</dbReference>
<proteinExistence type="predicted"/>
<sequence length="233" mass="25038">MNRNFKNFMIRHMAEGSSYVDEAIAERKDDAAYKKDVDRLNDFARNASMVTGGSGMWGAGSFTPDMASQAFKQDMYPVLLKNRQADRAGMRAGELQAQKGAIDEAAQKSARAHEIEMAGGGYEVWRKANALTNWATEQSEEQKNINSPSGRDKYGNLLDRSGNPWTKKGSTVPSYGYGQSASAASLPTTPPPATPAEPNTPPPATPKKKTAYGSYASGGPVRVGEPVIVGEEG</sequence>
<reference evidence="2 3" key="1">
    <citation type="submission" date="2015-02" db="EMBL/GenBank/DDBJ databases">
        <title>Single-cell genomics of uncultivated deep-branching MTB reveals a conserved set of magnetosome genes.</title>
        <authorList>
            <person name="Kolinko S."/>
            <person name="Richter M."/>
            <person name="Glockner F.O."/>
            <person name="Brachmann A."/>
            <person name="Schuler D."/>
        </authorList>
    </citation>
    <scope>NUCLEOTIDE SEQUENCE [LARGE SCALE GENOMIC DNA]</scope>
    <source>
        <strain evidence="2">TM-1</strain>
    </source>
</reference>
<feature type="region of interest" description="Disordered" evidence="1">
    <location>
        <begin position="135"/>
        <end position="233"/>
    </location>
</feature>
<gene>
    <name evidence="2" type="ORF">MBAV_000754</name>
</gene>
<name>A0A0F3GYY3_9BACT</name>
<evidence type="ECO:0000313" key="2">
    <source>
        <dbReference type="EMBL" id="KJU87052.1"/>
    </source>
</evidence>
<organism evidence="2 3">
    <name type="scientific">Candidatus Magnetobacterium bavaricum</name>
    <dbReference type="NCBI Taxonomy" id="29290"/>
    <lineage>
        <taxon>Bacteria</taxon>
        <taxon>Pseudomonadati</taxon>
        <taxon>Nitrospirota</taxon>
        <taxon>Thermodesulfovibrionia</taxon>
        <taxon>Thermodesulfovibrionales</taxon>
        <taxon>Candidatus Magnetobacteriaceae</taxon>
        <taxon>Candidatus Magnetobacterium</taxon>
    </lineage>
</organism>
<protein>
    <submittedName>
        <fullName evidence="2">Uncharacterized protein</fullName>
    </submittedName>
</protein>
<comment type="caution">
    <text evidence="2">The sequence shown here is derived from an EMBL/GenBank/DDBJ whole genome shotgun (WGS) entry which is preliminary data.</text>
</comment>
<dbReference type="AlphaFoldDB" id="A0A0F3GYY3"/>